<sequence length="415" mass="42254">MSTENLNTEPNEIAGNRPGGPAGNTATKPVPPAGIPPTHPVSSEQLVDAEMSVGEGGVDDYGQQENKEADPADLDPEPSDPAAAGQPNAYGGNFSNATQDVVGDAARLDNQRADASRGEFGRQGDHNTHGGYGNQNREADYEPRDSPEDRYYGGPGEPGPQHNSYVQDRDQLIHANSPDAAQPPAPSPETPGPDGRGNQHDTRNLPGRTDARANQQNDNSAGPGQGPGYAADYGHTAFGGGAPTPTAAPTDVPQRNQGEDDRSSRGGYDNQGSANGPGGSAATGAAPAPPATGGTPAPDAAGEGYGDKGRQGEAHLPDYATGDDRSGFGKGPNAAEQAMREGFGSKGGSYDDQYAAGQPGATGGSPAKGDYTQQERDAQNSGPAAQKAFRPAGTPDEQADTAPKPNAGRAEGDEK</sequence>
<dbReference type="AlphaFoldDB" id="A0A2Z3GJM6"/>
<keyword evidence="3" id="KW-1185">Reference proteome</keyword>
<feature type="compositionally biased region" description="Polar residues" evidence="1">
    <location>
        <begin position="212"/>
        <end position="222"/>
    </location>
</feature>
<reference evidence="3" key="1">
    <citation type="submission" date="2018-04" db="EMBL/GenBank/DDBJ databases">
        <title>Complete genome of Antarctic heterotrophic bacterium Hymenobacter nivis.</title>
        <authorList>
            <person name="Terashima M."/>
        </authorList>
    </citation>
    <scope>NUCLEOTIDE SEQUENCE [LARGE SCALE GENOMIC DNA]</scope>
    <source>
        <strain evidence="3">NBRC 111535</strain>
    </source>
</reference>
<dbReference type="Proteomes" id="UP000245999">
    <property type="component" value="Chromosome"/>
</dbReference>
<protein>
    <submittedName>
        <fullName evidence="2">Uncharacterized protein</fullName>
    </submittedName>
</protein>
<feature type="compositionally biased region" description="Pro residues" evidence="1">
    <location>
        <begin position="29"/>
        <end position="39"/>
    </location>
</feature>
<accession>A0A2Z3GJM6</accession>
<dbReference type="KEGG" id="hnv:DDQ68_11755"/>
<gene>
    <name evidence="2" type="ORF">DDQ68_11755</name>
</gene>
<feature type="region of interest" description="Disordered" evidence="1">
    <location>
        <begin position="1"/>
        <end position="415"/>
    </location>
</feature>
<feature type="compositionally biased region" description="Polar residues" evidence="1">
    <location>
        <begin position="1"/>
        <end position="10"/>
    </location>
</feature>
<feature type="compositionally biased region" description="Pro residues" evidence="1">
    <location>
        <begin position="181"/>
        <end position="191"/>
    </location>
</feature>
<feature type="compositionally biased region" description="Basic and acidic residues" evidence="1">
    <location>
        <begin position="106"/>
        <end position="128"/>
    </location>
</feature>
<organism evidence="2 3">
    <name type="scientific">Hymenobacter nivis</name>
    <dbReference type="NCBI Taxonomy" id="1850093"/>
    <lineage>
        <taxon>Bacteria</taxon>
        <taxon>Pseudomonadati</taxon>
        <taxon>Bacteroidota</taxon>
        <taxon>Cytophagia</taxon>
        <taxon>Cytophagales</taxon>
        <taxon>Hymenobacteraceae</taxon>
        <taxon>Hymenobacter</taxon>
    </lineage>
</organism>
<dbReference type="RefSeq" id="WP_109656479.1">
    <property type="nucleotide sequence ID" value="NZ_CP029145.1"/>
</dbReference>
<evidence type="ECO:0000313" key="3">
    <source>
        <dbReference type="Proteomes" id="UP000245999"/>
    </source>
</evidence>
<feature type="compositionally biased region" description="Low complexity" evidence="1">
    <location>
        <begin position="282"/>
        <end position="302"/>
    </location>
</feature>
<feature type="compositionally biased region" description="Basic and acidic residues" evidence="1">
    <location>
        <begin position="305"/>
        <end position="327"/>
    </location>
</feature>
<proteinExistence type="predicted"/>
<name>A0A2Z3GJM6_9BACT</name>
<dbReference type="EMBL" id="CP029145">
    <property type="protein sequence ID" value="AWM33398.1"/>
    <property type="molecule type" value="Genomic_DNA"/>
</dbReference>
<evidence type="ECO:0000313" key="2">
    <source>
        <dbReference type="EMBL" id="AWM33398.1"/>
    </source>
</evidence>
<dbReference type="OrthoDB" id="866268at2"/>
<feature type="compositionally biased region" description="Basic and acidic residues" evidence="1">
    <location>
        <begin position="137"/>
        <end position="151"/>
    </location>
</feature>
<evidence type="ECO:0000256" key="1">
    <source>
        <dbReference type="SAM" id="MobiDB-lite"/>
    </source>
</evidence>